<dbReference type="InterPro" id="IPR051726">
    <property type="entry name" value="Chitin_Synth_Reg"/>
</dbReference>
<feature type="compositionally biased region" description="Polar residues" evidence="2">
    <location>
        <begin position="809"/>
        <end position="821"/>
    </location>
</feature>
<dbReference type="SUPFAM" id="SSF81901">
    <property type="entry name" value="HCP-like"/>
    <property type="match status" value="1"/>
</dbReference>
<dbReference type="InterPro" id="IPR006597">
    <property type="entry name" value="Sel1-like"/>
</dbReference>
<feature type="compositionally biased region" description="Basic and acidic residues" evidence="2">
    <location>
        <begin position="858"/>
        <end position="873"/>
    </location>
</feature>
<feature type="compositionally biased region" description="Basic and acidic residues" evidence="2">
    <location>
        <begin position="680"/>
        <end position="692"/>
    </location>
</feature>
<evidence type="ECO:0000313" key="3">
    <source>
        <dbReference type="EMBL" id="KAF1808458.1"/>
    </source>
</evidence>
<feature type="region of interest" description="Disordered" evidence="2">
    <location>
        <begin position="463"/>
        <end position="873"/>
    </location>
</feature>
<dbReference type="Pfam" id="PF08238">
    <property type="entry name" value="Sel1"/>
    <property type="match status" value="6"/>
</dbReference>
<protein>
    <submittedName>
        <fullName evidence="3 5">HCP-like protein</fullName>
    </submittedName>
</protein>
<feature type="compositionally biased region" description="Low complexity" evidence="2">
    <location>
        <begin position="779"/>
        <end position="788"/>
    </location>
</feature>
<feature type="compositionally biased region" description="Polar residues" evidence="2">
    <location>
        <begin position="25"/>
        <end position="47"/>
    </location>
</feature>
<evidence type="ECO:0000256" key="2">
    <source>
        <dbReference type="SAM" id="MobiDB-lite"/>
    </source>
</evidence>
<feature type="region of interest" description="Disordered" evidence="2">
    <location>
        <begin position="61"/>
        <end position="84"/>
    </location>
</feature>
<dbReference type="GeneID" id="54415032"/>
<dbReference type="Gene3D" id="1.25.40.10">
    <property type="entry name" value="Tetratricopeptide repeat domain"/>
    <property type="match status" value="2"/>
</dbReference>
<reference evidence="5" key="2">
    <citation type="submission" date="2020-04" db="EMBL/GenBank/DDBJ databases">
        <authorList>
            <consortium name="NCBI Genome Project"/>
        </authorList>
    </citation>
    <scope>NUCLEOTIDE SEQUENCE</scope>
    <source>
        <strain evidence="5">CBS 781.70</strain>
    </source>
</reference>
<evidence type="ECO:0000313" key="4">
    <source>
        <dbReference type="Proteomes" id="UP000504638"/>
    </source>
</evidence>
<dbReference type="InterPro" id="IPR011990">
    <property type="entry name" value="TPR-like_helical_dom_sf"/>
</dbReference>
<dbReference type="EMBL" id="ML975183">
    <property type="protein sequence ID" value="KAF1808458.1"/>
    <property type="molecule type" value="Genomic_DNA"/>
</dbReference>
<dbReference type="AlphaFoldDB" id="A0A6G1FRU9"/>
<gene>
    <name evidence="3 5" type="ORF">P152DRAFT_217770</name>
</gene>
<sequence>MPEVPENIQENLAHLELEAIPPRNAGNQVDSPSSNYSQASPANNPQGQDMDYVSRAYHQAPTVSHPMDNGPPHEQQNNHDYHTLTLPPDLPNFSPFPKLVNPAANVPPSDDQKEAILENARIPVLNSNDPEMQLVWAQDCLIFVDAAQSHEERLSMNQPARPATPQVEHQLRVDAMEIVQFLANQHHPKAEFMRGMWLEFGKFEQRVDKREAFRSYSRAAEKGYSRAEYRIGMQYESSNDPVKALIHYKRGAEAGDSASNYRLGMMTLLGQAGQHQDFAKGINLLRQAASTADENAPQGAFVLGMLQARELPQIAVPEIYLPHDDRLARQNIEKAAYLGFAKAQVKMGAAYELCLLGCEFSPALSLHYNALAARQGEPEAEMAISKWFLCGYEGVFAKNEELAFQYAQRAAQAQLSTAEFAMGYFHEIGMQTPVSIDKALEWYEKAAQNDNQDAVSRIESIKKSQTLSKKDHEQVAISRIKSQYGSKRGARPDRFKAQAPPLPTVLDDDGPEADQPPQPPSQSQTQPNVVRPPRTSSYMPYPDNDGPPKLNIPERPATAAPYPVDDAPPHQGGQLGGAYFVPEIRAQSAAPPDLRPLSGGAFGINPNVYGNGRPNTGAGAGAPSRPYSSVADYSGGSGGRPRPPPGSRISSGPPGPGNYGRQPSPHERPYDGRQASPHQRPYDDRPPPEHGRPVHNPNLAPHPDIGYAAPPGDGRGRPAADNSMPQRRPDNLGFVAPLEVRKKPTPSPHQPSHNPNVPPKDHRPHPTGPGAQPQYQSYQHGNQHHPQQSPHPPQGMQGQGAGARPPRTASLSQNAPSQHGPSQHVPPRKNTPSKEKPSGPQPPSGAMNPPKRPGKGPKTFEEMKIPQGKKDGDCVSFPLKPFVCIFLSFSEVSALTLAKQTVM</sequence>
<feature type="region of interest" description="Disordered" evidence="2">
    <location>
        <begin position="1"/>
        <end position="49"/>
    </location>
</feature>
<organism evidence="3">
    <name type="scientific">Eremomyces bilateralis CBS 781.70</name>
    <dbReference type="NCBI Taxonomy" id="1392243"/>
    <lineage>
        <taxon>Eukaryota</taxon>
        <taxon>Fungi</taxon>
        <taxon>Dikarya</taxon>
        <taxon>Ascomycota</taxon>
        <taxon>Pezizomycotina</taxon>
        <taxon>Dothideomycetes</taxon>
        <taxon>Dothideomycetes incertae sedis</taxon>
        <taxon>Eremomycetales</taxon>
        <taxon>Eremomycetaceae</taxon>
        <taxon>Eremomyces</taxon>
    </lineage>
</organism>
<proteinExistence type="predicted"/>
<reference evidence="5" key="3">
    <citation type="submission" date="2025-04" db="UniProtKB">
        <authorList>
            <consortium name="RefSeq"/>
        </authorList>
    </citation>
    <scope>IDENTIFICATION</scope>
    <source>
        <strain evidence="5">CBS 781.70</strain>
    </source>
</reference>
<dbReference type="PANTHER" id="PTHR46430:SF2">
    <property type="entry name" value="CHITIN SYNTHASE REGULATORY FACTOR 4"/>
    <property type="match status" value="1"/>
</dbReference>
<dbReference type="Proteomes" id="UP000504638">
    <property type="component" value="Unplaced"/>
</dbReference>
<dbReference type="SMART" id="SM00671">
    <property type="entry name" value="SEL1"/>
    <property type="match status" value="6"/>
</dbReference>
<name>A0A6G1FRU9_9PEZI</name>
<reference evidence="3 5" key="1">
    <citation type="submission" date="2020-01" db="EMBL/GenBank/DDBJ databases">
        <authorList>
            <consortium name="DOE Joint Genome Institute"/>
            <person name="Haridas S."/>
            <person name="Albert R."/>
            <person name="Binder M."/>
            <person name="Bloem J."/>
            <person name="Labutti K."/>
            <person name="Salamov A."/>
            <person name="Andreopoulos B."/>
            <person name="Baker S.E."/>
            <person name="Barry K."/>
            <person name="Bills G."/>
            <person name="Bluhm B.H."/>
            <person name="Cannon C."/>
            <person name="Castanera R."/>
            <person name="Culley D.E."/>
            <person name="Daum C."/>
            <person name="Ezra D."/>
            <person name="Gonzalez J.B."/>
            <person name="Henrissat B."/>
            <person name="Kuo A."/>
            <person name="Liang C."/>
            <person name="Lipzen A."/>
            <person name="Lutzoni F."/>
            <person name="Magnuson J."/>
            <person name="Mondo S."/>
            <person name="Nolan M."/>
            <person name="Ohm R."/>
            <person name="Pangilinan J."/>
            <person name="Park H.-J."/>
            <person name="Ramirez L."/>
            <person name="Alfaro M."/>
            <person name="Sun H."/>
            <person name="Tritt A."/>
            <person name="Yoshinaga Y."/>
            <person name="Zwiers L.-H."/>
            <person name="Turgeon B.G."/>
            <person name="Goodwin S.B."/>
            <person name="Spatafora J.W."/>
            <person name="Crous P.W."/>
            <person name="Grigoriev I.V."/>
        </authorList>
    </citation>
    <scope>NUCLEOTIDE SEQUENCE</scope>
    <source>
        <strain evidence="3 5">CBS 781.70</strain>
    </source>
</reference>
<dbReference type="PANTHER" id="PTHR46430">
    <property type="entry name" value="PROTEIN SKT5-RELATED"/>
    <property type="match status" value="1"/>
</dbReference>
<keyword evidence="1" id="KW-0677">Repeat</keyword>
<accession>A0A6G1FRU9</accession>
<evidence type="ECO:0000256" key="1">
    <source>
        <dbReference type="ARBA" id="ARBA00022737"/>
    </source>
</evidence>
<dbReference type="OrthoDB" id="4095816at2759"/>
<dbReference type="RefSeq" id="XP_033530089.1">
    <property type="nucleotide sequence ID" value="XM_033674462.1"/>
</dbReference>
<evidence type="ECO:0000313" key="5">
    <source>
        <dbReference type="RefSeq" id="XP_033530089.1"/>
    </source>
</evidence>
<keyword evidence="4" id="KW-1185">Reference proteome</keyword>